<evidence type="ECO:0000313" key="11">
    <source>
        <dbReference type="Proteomes" id="UP000694553"/>
    </source>
</evidence>
<keyword evidence="6" id="KW-0067">ATP-binding</keyword>
<keyword evidence="5" id="KW-0418">Kinase</keyword>
<dbReference type="GO" id="GO:0004136">
    <property type="term" value="F:deoxyadenosine kinase activity"/>
    <property type="evidence" value="ECO:0007669"/>
    <property type="project" value="UniProtKB-ARBA"/>
</dbReference>
<sequence>MSTPAKRHCQSPAGSLESSFQKRLRKVSIEGNIAAGKSTFVRLLEKHSDEWEVIPEPIAKWCNIQTAEDEYEELSTSQKSGGNLLQMLYDKPTRWAYTFQTYACLSRVKAQLKPVSAKLHEAEHPVQFFERSVYSDRYVFASNLFESGNINETEWSIYQDWHTWLLNQFQSDIELDGMIYLRTTPQKCMERLQMRGRHEEQGIELEYLENLHYKHETWLHERTMRVDFENIKKIPILVLDVNEEFKNNKIKQEYLIDKVSIKRWGICICFSSAVIMHAVTPPEVGGRVNNHLRKQGGNTEVTSVKTMFISSKERQDLGSKCQKKFLWSCLASPWEKKHLLLIPKCMRKCSPSKPYKPFSSSCSGSSI</sequence>
<dbReference type="GO" id="GO:0004138">
    <property type="term" value="F:deoxyguanosine kinase activity"/>
    <property type="evidence" value="ECO:0007669"/>
    <property type="project" value="UniProtKB-EC"/>
</dbReference>
<evidence type="ECO:0000256" key="1">
    <source>
        <dbReference type="ARBA" id="ARBA00007420"/>
    </source>
</evidence>
<dbReference type="OMA" id="WLFHRNL"/>
<dbReference type="PANTHER" id="PTHR10513">
    <property type="entry name" value="DEOXYNUCLEOSIDE KINASE"/>
    <property type="match status" value="1"/>
</dbReference>
<reference evidence="11" key="1">
    <citation type="submission" date="2019-10" db="EMBL/GenBank/DDBJ databases">
        <title>Corvus moneduloides (New Caledonian crow) genome, bCorMon1, primary haplotype.</title>
        <authorList>
            <person name="Rutz C."/>
            <person name="Fungtammasan C."/>
            <person name="Mountcastle J."/>
            <person name="Formenti G."/>
            <person name="Chow W."/>
            <person name="Howe K."/>
            <person name="Steele M.P."/>
            <person name="Fernandes J."/>
            <person name="Gilbert M.T.P."/>
            <person name="Fedrigo O."/>
            <person name="Jarvis E.D."/>
            <person name="Gemmell N."/>
        </authorList>
    </citation>
    <scope>NUCLEOTIDE SEQUENCE [LARGE SCALE GENOMIC DNA]</scope>
</reference>
<feature type="domain" description="Deoxynucleoside kinase" evidence="9">
    <location>
        <begin position="27"/>
        <end position="259"/>
    </location>
</feature>
<keyword evidence="11" id="KW-1185">Reference proteome</keyword>
<dbReference type="GO" id="GO:0004137">
    <property type="term" value="F:deoxycytidine kinase activity"/>
    <property type="evidence" value="ECO:0007669"/>
    <property type="project" value="UniProtKB-EC"/>
</dbReference>
<evidence type="ECO:0000256" key="2">
    <source>
        <dbReference type="ARBA" id="ARBA00011738"/>
    </source>
</evidence>
<dbReference type="GO" id="GO:0005524">
    <property type="term" value="F:ATP binding"/>
    <property type="evidence" value="ECO:0007669"/>
    <property type="project" value="UniProtKB-KW"/>
</dbReference>
<dbReference type="GeneID" id="116451269"/>
<evidence type="ECO:0000256" key="6">
    <source>
        <dbReference type="ARBA" id="ARBA00022840"/>
    </source>
</evidence>
<comment type="catalytic activity">
    <reaction evidence="8">
        <text>2'-deoxycytidine + a ribonucleoside 5'-triphosphate = dCMP + a ribonucleoside 5'-diphosphate + H(+)</text>
        <dbReference type="Rhea" id="RHEA:20061"/>
        <dbReference type="ChEBI" id="CHEBI:15378"/>
        <dbReference type="ChEBI" id="CHEBI:15698"/>
        <dbReference type="ChEBI" id="CHEBI:57566"/>
        <dbReference type="ChEBI" id="CHEBI:57930"/>
        <dbReference type="ChEBI" id="CHEBI:61557"/>
        <dbReference type="EC" id="2.7.1.74"/>
    </reaction>
</comment>
<dbReference type="Proteomes" id="UP000694553">
    <property type="component" value="Unassembled WGS sequence"/>
</dbReference>
<reference evidence="10" key="2">
    <citation type="submission" date="2025-08" db="UniProtKB">
        <authorList>
            <consortium name="Ensembl"/>
        </authorList>
    </citation>
    <scope>IDENTIFICATION</scope>
</reference>
<organism evidence="10 11">
    <name type="scientific">Corvus moneduloides</name>
    <name type="common">New Caledonian crow</name>
    <dbReference type="NCBI Taxonomy" id="1196302"/>
    <lineage>
        <taxon>Eukaryota</taxon>
        <taxon>Metazoa</taxon>
        <taxon>Chordata</taxon>
        <taxon>Craniata</taxon>
        <taxon>Vertebrata</taxon>
        <taxon>Euteleostomi</taxon>
        <taxon>Archelosauria</taxon>
        <taxon>Archosauria</taxon>
        <taxon>Dinosauria</taxon>
        <taxon>Saurischia</taxon>
        <taxon>Theropoda</taxon>
        <taxon>Coelurosauria</taxon>
        <taxon>Aves</taxon>
        <taxon>Neognathae</taxon>
        <taxon>Neoaves</taxon>
        <taxon>Telluraves</taxon>
        <taxon>Australaves</taxon>
        <taxon>Passeriformes</taxon>
        <taxon>Corvoidea</taxon>
        <taxon>Corvidae</taxon>
        <taxon>Corvus</taxon>
    </lineage>
</organism>
<dbReference type="PANTHER" id="PTHR10513:SF48">
    <property type="entry name" value="DEOXYCYTIDINE KINASE 2"/>
    <property type="match status" value="1"/>
</dbReference>
<dbReference type="InterPro" id="IPR031314">
    <property type="entry name" value="DNK_dom"/>
</dbReference>
<evidence type="ECO:0000256" key="7">
    <source>
        <dbReference type="ARBA" id="ARBA00047656"/>
    </source>
</evidence>
<evidence type="ECO:0000256" key="3">
    <source>
        <dbReference type="ARBA" id="ARBA00022679"/>
    </source>
</evidence>
<dbReference type="InterPro" id="IPR027417">
    <property type="entry name" value="P-loop_NTPase"/>
</dbReference>
<dbReference type="SUPFAM" id="SSF52540">
    <property type="entry name" value="P-loop containing nucleoside triphosphate hydrolases"/>
    <property type="match status" value="1"/>
</dbReference>
<evidence type="ECO:0000259" key="9">
    <source>
        <dbReference type="Pfam" id="PF01712"/>
    </source>
</evidence>
<evidence type="ECO:0000256" key="4">
    <source>
        <dbReference type="ARBA" id="ARBA00022741"/>
    </source>
</evidence>
<name>A0A8C3E1Z1_CORMO</name>
<evidence type="ECO:0000313" key="10">
    <source>
        <dbReference type="Ensembl" id="ENSCMUP00000015351.2"/>
    </source>
</evidence>
<dbReference type="FunFam" id="3.40.50.300:FF:000461">
    <property type="entry name" value="Deoxycytidine kinase"/>
    <property type="match status" value="1"/>
</dbReference>
<evidence type="ECO:0000256" key="5">
    <source>
        <dbReference type="ARBA" id="ARBA00022777"/>
    </source>
</evidence>
<dbReference type="Pfam" id="PF01712">
    <property type="entry name" value="dNK"/>
    <property type="match status" value="1"/>
</dbReference>
<comment type="catalytic activity">
    <reaction evidence="7">
        <text>2'-deoxyguanosine + ATP = dGMP + ADP + H(+)</text>
        <dbReference type="Rhea" id="RHEA:19201"/>
        <dbReference type="ChEBI" id="CHEBI:15378"/>
        <dbReference type="ChEBI" id="CHEBI:17172"/>
        <dbReference type="ChEBI" id="CHEBI:30616"/>
        <dbReference type="ChEBI" id="CHEBI:57673"/>
        <dbReference type="ChEBI" id="CHEBI:456216"/>
        <dbReference type="EC" id="2.7.1.113"/>
    </reaction>
</comment>
<dbReference type="RefSeq" id="XP_031980384.1">
    <property type="nucleotide sequence ID" value="XM_032124493.1"/>
</dbReference>
<reference evidence="10" key="3">
    <citation type="submission" date="2025-09" db="UniProtKB">
        <authorList>
            <consortium name="Ensembl"/>
        </authorList>
    </citation>
    <scope>IDENTIFICATION</scope>
</reference>
<dbReference type="GO" id="GO:0005739">
    <property type="term" value="C:mitochondrion"/>
    <property type="evidence" value="ECO:0007669"/>
    <property type="project" value="TreeGrafter"/>
</dbReference>
<gene>
    <name evidence="10" type="primary">LOC116451269</name>
</gene>
<dbReference type="Ensembl" id="ENSCMUT00000016504.2">
    <property type="protein sequence ID" value="ENSCMUP00000015351.2"/>
    <property type="gene ID" value="ENSCMUG00000009569.2"/>
</dbReference>
<proteinExistence type="inferred from homology"/>
<accession>A0A8C3E1Z1</accession>
<keyword evidence="4" id="KW-0547">Nucleotide-binding</keyword>
<protein>
    <recommendedName>
        <fullName evidence="9">Deoxynucleoside kinase domain-containing protein</fullName>
    </recommendedName>
</protein>
<dbReference type="CDD" id="cd01673">
    <property type="entry name" value="dNK"/>
    <property type="match status" value="1"/>
</dbReference>
<evidence type="ECO:0000256" key="8">
    <source>
        <dbReference type="ARBA" id="ARBA00048193"/>
    </source>
</evidence>
<accession>A0A8U7MXF5</accession>
<keyword evidence="3" id="KW-0808">Transferase</keyword>
<comment type="subunit">
    <text evidence="2">Homodimer.</text>
</comment>
<dbReference type="InterPro" id="IPR050566">
    <property type="entry name" value="Deoxyribonucleoside_kinase"/>
</dbReference>
<dbReference type="Gene3D" id="3.40.50.300">
    <property type="entry name" value="P-loop containing nucleotide triphosphate hydrolases"/>
    <property type="match status" value="1"/>
</dbReference>
<dbReference type="AlphaFoldDB" id="A0A8C3E1Z1"/>
<comment type="similarity">
    <text evidence="1">Belongs to the DCK/DGK family.</text>
</comment>